<dbReference type="RefSeq" id="YP_009613143.1">
    <property type="nucleotide sequence ID" value="NC_042019.1"/>
</dbReference>
<proteinExistence type="predicted"/>
<dbReference type="Proteomes" id="UP000221110">
    <property type="component" value="Segment"/>
</dbReference>
<dbReference type="EMBL" id="MF479730">
    <property type="protein sequence ID" value="ASU00692.1"/>
    <property type="molecule type" value="Genomic_DNA"/>
</dbReference>
<name>A0A223LGP5_9CAUD</name>
<evidence type="ECO:0000313" key="2">
    <source>
        <dbReference type="Proteomes" id="UP000221110"/>
    </source>
</evidence>
<reference evidence="1 2" key="1">
    <citation type="submission" date="2017-07" db="EMBL/GenBank/DDBJ databases">
        <title>In vitro design and evaluation of phage cocktails against multidrug-resistant Aeromonas salmonicida.</title>
        <authorList>
            <person name="Chen L."/>
            <person name="Yuan S."/>
            <person name="Ma Y."/>
        </authorList>
    </citation>
    <scope>NUCLEOTIDE SEQUENCE [LARGE SCALE GENOMIC DNA]</scope>
</reference>
<accession>A0A223LGP5</accession>
<sequence length="191" mass="21202">MNFKGFYTGVGSRETPEHICRLMKDIAAVAAIRGYTGRSGGADKADDAFETGFLAVADSLAIDNMAEFDVYLPWKRFNGRFAPKHARHNLILPSANEWDAEQIMKTVHPIYSKGGKLAGGALALHTRNVYQVLGYNLKTPSEFLVCYSVPTDSGVSGGTNTAWQLAMRHGVECYNLYNQFDIERLKEFLDL</sequence>
<dbReference type="GeneID" id="40089513"/>
<evidence type="ECO:0008006" key="3">
    <source>
        <dbReference type="Google" id="ProtNLM"/>
    </source>
</evidence>
<evidence type="ECO:0000313" key="1">
    <source>
        <dbReference type="EMBL" id="ASU00692.1"/>
    </source>
</evidence>
<dbReference type="KEGG" id="vg:40089513"/>
<protein>
    <recommendedName>
        <fullName evidence="3">DNA recombination-mediator protein A</fullName>
    </recommendedName>
</protein>
<organism evidence="1 2">
    <name type="scientific">Aeromonas phage AS-gz</name>
    <dbReference type="NCBI Taxonomy" id="2026082"/>
    <lineage>
        <taxon>Viruses</taxon>
        <taxon>Duplodnaviria</taxon>
        <taxon>Heunggongvirae</taxon>
        <taxon>Uroviricota</taxon>
        <taxon>Caudoviricetes</taxon>
        <taxon>Pantevenvirales</taxon>
        <taxon>Straboviridae</taxon>
        <taxon>Tulanevirus</taxon>
        <taxon>Tulanevirus asgz</taxon>
    </lineage>
</organism>
<keyword evidence="2" id="KW-1185">Reference proteome</keyword>